<evidence type="ECO:0000313" key="2">
    <source>
        <dbReference type="Proteomes" id="UP000192707"/>
    </source>
</evidence>
<proteinExistence type="predicted"/>
<evidence type="ECO:0000313" key="1">
    <source>
        <dbReference type="EMBL" id="ORA13449.1"/>
    </source>
</evidence>
<sequence length="173" mass="18416">MRAARSSVSGYGLVVFGFLRNLTRIGQLPAGLREELEAEGIIFSAGRVGVVRHFSGHVPGVYSASGVSRYAGGFAFSAARLVATFPARGDADLRSLDCPWDTDKGPARASITNKGLGIEIDLHGVDRAFSGSMRLNYKKKIPDEVLEALPRTALRVPVDPVFVCRAAGVRATA</sequence>
<keyword evidence="2" id="KW-1185">Reference proteome</keyword>
<dbReference type="Proteomes" id="UP000192707">
    <property type="component" value="Unassembled WGS sequence"/>
</dbReference>
<reference evidence="1 2" key="1">
    <citation type="submission" date="2016-12" db="EMBL/GenBank/DDBJ databases">
        <title>The new phylogeny of genus Mycobacterium.</title>
        <authorList>
            <person name="Tortoli E."/>
            <person name="Trovato A."/>
            <person name="Cirillo D.M."/>
        </authorList>
    </citation>
    <scope>NUCLEOTIDE SEQUENCE [LARGE SCALE GENOMIC DNA]</scope>
    <source>
        <strain evidence="1 2">DSM 45069</strain>
    </source>
</reference>
<name>A0A1W9ZEI3_MYCAI</name>
<organism evidence="1 2">
    <name type="scientific">Mycobacterium arosiense ATCC BAA-1401 = DSM 45069</name>
    <dbReference type="NCBI Taxonomy" id="1265311"/>
    <lineage>
        <taxon>Bacteria</taxon>
        <taxon>Bacillati</taxon>
        <taxon>Actinomycetota</taxon>
        <taxon>Actinomycetes</taxon>
        <taxon>Mycobacteriales</taxon>
        <taxon>Mycobacteriaceae</taxon>
        <taxon>Mycobacterium</taxon>
        <taxon>Mycobacterium avium complex (MAC)</taxon>
    </lineage>
</organism>
<protein>
    <submittedName>
        <fullName evidence="1">Uncharacterized protein</fullName>
    </submittedName>
</protein>
<gene>
    <name evidence="1" type="ORF">BST14_15510</name>
</gene>
<dbReference type="EMBL" id="MVHG01000036">
    <property type="protein sequence ID" value="ORA13449.1"/>
    <property type="molecule type" value="Genomic_DNA"/>
</dbReference>
<accession>A0A1W9ZEI3</accession>
<comment type="caution">
    <text evidence="1">The sequence shown here is derived from an EMBL/GenBank/DDBJ whole genome shotgun (WGS) entry which is preliminary data.</text>
</comment>
<dbReference type="AlphaFoldDB" id="A0A1W9ZEI3"/>